<dbReference type="OrthoDB" id="137361at2157"/>
<dbReference type="InterPro" id="IPR037673">
    <property type="entry name" value="MSC/AndL"/>
</dbReference>
<evidence type="ECO:0000313" key="6">
    <source>
        <dbReference type="EMBL" id="AJZ76731.1"/>
    </source>
</evidence>
<feature type="transmembrane region" description="Helical" evidence="5">
    <location>
        <begin position="85"/>
        <end position="103"/>
    </location>
</feature>
<evidence type="ECO:0000256" key="2">
    <source>
        <dbReference type="ARBA" id="ARBA00022692"/>
    </source>
</evidence>
<dbReference type="KEGG" id="tah:SU86_008200"/>
<evidence type="ECO:0000256" key="1">
    <source>
        <dbReference type="ARBA" id="ARBA00004141"/>
    </source>
</evidence>
<sequence length="117" mass="12718">MSDKPEEKKGFVAEFAHFLKTFGIIGLAIAFVIGAAASKLVTALVSDIINPIVGLALPSGDLKTLQYSVTNQFTGVTSDFKYGDLIANIIDFLIIAAIVFMLYKQLSKFKLVEDKTK</sequence>
<dbReference type="Gene3D" id="1.10.1200.120">
    <property type="entry name" value="Large-conductance mechanosensitive channel, MscL, domain 1"/>
    <property type="match status" value="1"/>
</dbReference>
<dbReference type="InterPro" id="IPR036019">
    <property type="entry name" value="MscL_channel"/>
</dbReference>
<comment type="subcellular location">
    <subcellularLocation>
        <location evidence="1">Membrane</location>
        <topology evidence="1">Multi-pass membrane protein</topology>
    </subcellularLocation>
</comment>
<keyword evidence="3 5" id="KW-1133">Transmembrane helix</keyword>
<dbReference type="Proteomes" id="UP000266745">
    <property type="component" value="Chromosome"/>
</dbReference>
<dbReference type="STRING" id="1603555.SU86_008200"/>
<gene>
    <name evidence="6" type="ORF">SU86_008200</name>
</gene>
<evidence type="ECO:0000256" key="4">
    <source>
        <dbReference type="ARBA" id="ARBA00023136"/>
    </source>
</evidence>
<dbReference type="Pfam" id="PF01741">
    <property type="entry name" value="MscL"/>
    <property type="match status" value="1"/>
</dbReference>
<dbReference type="GO" id="GO:0016020">
    <property type="term" value="C:membrane"/>
    <property type="evidence" value="ECO:0007669"/>
    <property type="project" value="UniProtKB-SubCell"/>
</dbReference>
<name>A0A3G1B9B3_9ARCH</name>
<dbReference type="SUPFAM" id="SSF81330">
    <property type="entry name" value="Gated mechanosensitive channel"/>
    <property type="match status" value="1"/>
</dbReference>
<dbReference type="PANTHER" id="PTHR30266">
    <property type="entry name" value="MECHANOSENSITIVE CHANNEL MSCL"/>
    <property type="match status" value="1"/>
</dbReference>
<dbReference type="EMBL" id="CP011097">
    <property type="protein sequence ID" value="AJZ76731.1"/>
    <property type="molecule type" value="Genomic_DNA"/>
</dbReference>
<keyword evidence="2 5" id="KW-0812">Transmembrane</keyword>
<reference evidence="6 7" key="1">
    <citation type="journal article" date="2016" name="Sci. Rep.">
        <title>A novel ammonia-oxidizing archaeon from wastewater treatment plant: Its enrichment, physiological and genomic characteristics.</title>
        <authorList>
            <person name="Li Y."/>
            <person name="Ding K."/>
            <person name="Wen X."/>
            <person name="Zhang B."/>
            <person name="Shen B."/>
            <person name="Yang Y."/>
        </authorList>
    </citation>
    <scope>NUCLEOTIDE SEQUENCE [LARGE SCALE GENOMIC DNA]</scope>
    <source>
        <strain evidence="6 7">SAT1</strain>
    </source>
</reference>
<keyword evidence="7" id="KW-1185">Reference proteome</keyword>
<dbReference type="GO" id="GO:0008381">
    <property type="term" value="F:mechanosensitive monoatomic ion channel activity"/>
    <property type="evidence" value="ECO:0007669"/>
    <property type="project" value="TreeGrafter"/>
</dbReference>
<evidence type="ECO:0000256" key="5">
    <source>
        <dbReference type="SAM" id="Phobius"/>
    </source>
</evidence>
<dbReference type="PANTHER" id="PTHR30266:SF2">
    <property type="entry name" value="LARGE-CONDUCTANCE MECHANOSENSITIVE CHANNEL"/>
    <property type="match status" value="1"/>
</dbReference>
<proteinExistence type="predicted"/>
<organism evidence="6 7">
    <name type="scientific">Candidatus Nitrosotenuis cloacae</name>
    <dbReference type="NCBI Taxonomy" id="1603555"/>
    <lineage>
        <taxon>Archaea</taxon>
        <taxon>Nitrososphaerota</taxon>
        <taxon>Candidatus Nitrosotenuis</taxon>
    </lineage>
</organism>
<keyword evidence="4 5" id="KW-0472">Membrane</keyword>
<protein>
    <submittedName>
        <fullName evidence="6">Mechanosensitive ion channel protein MscL</fullName>
    </submittedName>
</protein>
<evidence type="ECO:0000256" key="3">
    <source>
        <dbReference type="ARBA" id="ARBA00022989"/>
    </source>
</evidence>
<evidence type="ECO:0000313" key="7">
    <source>
        <dbReference type="Proteomes" id="UP000266745"/>
    </source>
</evidence>
<feature type="transmembrane region" description="Helical" evidence="5">
    <location>
        <begin position="21"/>
        <end position="41"/>
    </location>
</feature>
<dbReference type="AlphaFoldDB" id="A0A3G1B9B3"/>
<accession>A0A3G1B9B3</accession>